<dbReference type="EMBL" id="JBBUTG010000031">
    <property type="protein sequence ID" value="MEK8034574.1"/>
    <property type="molecule type" value="Genomic_DNA"/>
</dbReference>
<evidence type="ECO:0000259" key="1">
    <source>
        <dbReference type="PROSITE" id="PS51186"/>
    </source>
</evidence>
<dbReference type="Gene3D" id="3.40.630.30">
    <property type="match status" value="1"/>
</dbReference>
<dbReference type="Pfam" id="PF13508">
    <property type="entry name" value="Acetyltransf_7"/>
    <property type="match status" value="1"/>
</dbReference>
<keyword evidence="3" id="KW-1185">Reference proteome</keyword>
<feature type="domain" description="N-acetyltransferase" evidence="1">
    <location>
        <begin position="1"/>
        <end position="163"/>
    </location>
</feature>
<dbReference type="SUPFAM" id="SSF55729">
    <property type="entry name" value="Acyl-CoA N-acyltransferases (Nat)"/>
    <property type="match status" value="1"/>
</dbReference>
<evidence type="ECO:0000313" key="3">
    <source>
        <dbReference type="Proteomes" id="UP001371218"/>
    </source>
</evidence>
<protein>
    <submittedName>
        <fullName evidence="2">GNAT family N-acetyltransferase</fullName>
    </submittedName>
</protein>
<dbReference type="InterPro" id="IPR000182">
    <property type="entry name" value="GNAT_dom"/>
</dbReference>
<name>A0ABU9BZM2_9BURK</name>
<gene>
    <name evidence="2" type="ORF">AACH06_27480</name>
</gene>
<dbReference type="Proteomes" id="UP001371218">
    <property type="component" value="Unassembled WGS sequence"/>
</dbReference>
<dbReference type="CDD" id="cd04301">
    <property type="entry name" value="NAT_SF"/>
    <property type="match status" value="1"/>
</dbReference>
<dbReference type="PROSITE" id="PS51186">
    <property type="entry name" value="GNAT"/>
    <property type="match status" value="1"/>
</dbReference>
<evidence type="ECO:0000313" key="2">
    <source>
        <dbReference type="EMBL" id="MEK8034574.1"/>
    </source>
</evidence>
<dbReference type="RefSeq" id="WP_341429003.1">
    <property type="nucleotide sequence ID" value="NZ_JBBUTG010000031.1"/>
</dbReference>
<dbReference type="InterPro" id="IPR016181">
    <property type="entry name" value="Acyl_CoA_acyltransferase"/>
</dbReference>
<comment type="caution">
    <text evidence="2">The sequence shown here is derived from an EMBL/GenBank/DDBJ whole genome shotgun (WGS) entry which is preliminary data.</text>
</comment>
<proteinExistence type="predicted"/>
<accession>A0ABU9BZM2</accession>
<organism evidence="2 3">
    <name type="scientific">Ideonella lacteola</name>
    <dbReference type="NCBI Taxonomy" id="2984193"/>
    <lineage>
        <taxon>Bacteria</taxon>
        <taxon>Pseudomonadati</taxon>
        <taxon>Pseudomonadota</taxon>
        <taxon>Betaproteobacteria</taxon>
        <taxon>Burkholderiales</taxon>
        <taxon>Sphaerotilaceae</taxon>
        <taxon>Ideonella</taxon>
    </lineage>
</organism>
<reference evidence="2 3" key="1">
    <citation type="submission" date="2024-04" db="EMBL/GenBank/DDBJ databases">
        <title>Novel species of the genus Ideonella isolated from streams.</title>
        <authorList>
            <person name="Lu H."/>
        </authorList>
    </citation>
    <scope>NUCLEOTIDE SEQUENCE [LARGE SCALE GENOMIC DNA]</scope>
    <source>
        <strain evidence="2 3">DXS29W</strain>
    </source>
</reference>
<sequence length="164" mass="17135">MDLVNRAYRPGLGGPGHAVAGWTHESALVSGPRLTLVQARGLWTADTEVLVLDGSVGGLAACVHLRRAGFDACIGLLAADPAQQGSGLGSRLLAAAERHALEVWGSDRACISVVAERSELVAYYQRRGYVRRGNEVGPYPASAGIGLPRRPGLGVIQMDKPLGA</sequence>